<feature type="domain" description="ER-bound oxygenase mpaB/mpaB'/Rubber oxygenase catalytic" evidence="1">
    <location>
        <begin position="9"/>
        <end position="108"/>
    </location>
</feature>
<protein>
    <submittedName>
        <fullName evidence="2">DUF2236 domain-containing protein</fullName>
    </submittedName>
</protein>
<evidence type="ECO:0000313" key="2">
    <source>
        <dbReference type="EMBL" id="THD66735.1"/>
    </source>
</evidence>
<accession>A0A4S3LZJ9</accession>
<dbReference type="AlphaFoldDB" id="A0A4S3LZJ9"/>
<dbReference type="RefSeq" id="WP_136336805.1">
    <property type="nucleotide sequence ID" value="NZ_QXMP01000011.1"/>
</dbReference>
<proteinExistence type="predicted"/>
<keyword evidence="3" id="KW-1185">Reference proteome</keyword>
<dbReference type="Proteomes" id="UP000305939">
    <property type="component" value="Unassembled WGS sequence"/>
</dbReference>
<dbReference type="InterPro" id="IPR018713">
    <property type="entry name" value="MPAB/Lcp_cat_dom"/>
</dbReference>
<comment type="caution">
    <text evidence="2">The sequence shown here is derived from an EMBL/GenBank/DDBJ whole genome shotgun (WGS) entry which is preliminary data.</text>
</comment>
<dbReference type="OrthoDB" id="5498485at2"/>
<dbReference type="EMBL" id="SSMC01000003">
    <property type="protein sequence ID" value="THD66735.1"/>
    <property type="molecule type" value="Genomic_DNA"/>
</dbReference>
<name>A0A4S3LZJ9_9FLAO</name>
<dbReference type="Pfam" id="PF09995">
    <property type="entry name" value="MPAB_Lcp_cat"/>
    <property type="match status" value="1"/>
</dbReference>
<sequence>MGDFVLIDYSIRSFEVLERPLSSIEKEEIFRVFCRVGEVMALKDLPKDYHEFTIMREEHLSRDLECSQYTSHLFEQYRKNLGAGRYFLLLEAQKLVVPSKVRTLLGYNRSSLLQPLMNPFSLLKKVRLDWWLKSLLFPQNYLKNIKSLDIK</sequence>
<gene>
    <name evidence="2" type="ORF">E7Z59_13210</name>
</gene>
<organism evidence="2 3">
    <name type="scientific">Robertkochia marina</name>
    <dbReference type="NCBI Taxonomy" id="1227945"/>
    <lineage>
        <taxon>Bacteria</taxon>
        <taxon>Pseudomonadati</taxon>
        <taxon>Bacteroidota</taxon>
        <taxon>Flavobacteriia</taxon>
        <taxon>Flavobacteriales</taxon>
        <taxon>Flavobacteriaceae</taxon>
        <taxon>Robertkochia</taxon>
    </lineage>
</organism>
<evidence type="ECO:0000259" key="1">
    <source>
        <dbReference type="Pfam" id="PF09995"/>
    </source>
</evidence>
<dbReference type="GO" id="GO:0016491">
    <property type="term" value="F:oxidoreductase activity"/>
    <property type="evidence" value="ECO:0007669"/>
    <property type="project" value="InterPro"/>
</dbReference>
<evidence type="ECO:0000313" key="3">
    <source>
        <dbReference type="Proteomes" id="UP000305939"/>
    </source>
</evidence>
<reference evidence="2 3" key="1">
    <citation type="submission" date="2019-04" db="EMBL/GenBank/DDBJ databases">
        <title>Draft genome sequence of Robertkochia marina CC-AMO-30D.</title>
        <authorList>
            <person name="Hameed A."/>
            <person name="Lin S.-Y."/>
            <person name="Shahina M."/>
            <person name="Lai W.-A."/>
            <person name="Young C.-C."/>
        </authorList>
    </citation>
    <scope>NUCLEOTIDE SEQUENCE [LARGE SCALE GENOMIC DNA]</scope>
    <source>
        <strain evidence="2 3">CC-AMO-30D</strain>
    </source>
</reference>